<evidence type="ECO:0000313" key="2">
    <source>
        <dbReference type="Proteomes" id="UP000011991"/>
    </source>
</evidence>
<keyword evidence="2" id="KW-1185">Reference proteome</keyword>
<dbReference type="EMBL" id="ANOG01000455">
    <property type="protein sequence ID" value="EMI19951.1"/>
    <property type="molecule type" value="Genomic_DNA"/>
</dbReference>
<name>M5RL85_9BACT</name>
<comment type="caution">
    <text evidence="1">The sequence shown here is derived from an EMBL/GenBank/DDBJ whole genome shotgun (WGS) entry which is preliminary data.</text>
</comment>
<dbReference type="AlphaFoldDB" id="M5RL85"/>
<gene>
    <name evidence="1" type="ORF">RMSM_03125</name>
</gene>
<accession>M5RL85</accession>
<organism evidence="1 2">
    <name type="scientific">Rhodopirellula maiorica SM1</name>
    <dbReference type="NCBI Taxonomy" id="1265738"/>
    <lineage>
        <taxon>Bacteria</taxon>
        <taxon>Pseudomonadati</taxon>
        <taxon>Planctomycetota</taxon>
        <taxon>Planctomycetia</taxon>
        <taxon>Pirellulales</taxon>
        <taxon>Pirellulaceae</taxon>
        <taxon>Novipirellula</taxon>
    </lineage>
</organism>
<dbReference type="Proteomes" id="UP000011991">
    <property type="component" value="Unassembled WGS sequence"/>
</dbReference>
<sequence length="41" mass="4955">MHERLRERKCQTGHEDSLRGHATWMLVADWLSSVTQRKRTF</sequence>
<protein>
    <submittedName>
        <fullName evidence="1">Uncharacterized protein</fullName>
    </submittedName>
</protein>
<reference evidence="1 2" key="1">
    <citation type="journal article" date="2013" name="Mar. Genomics">
        <title>Expression of sulfatases in Rhodopirellula baltica and the diversity of sulfatases in the genus Rhodopirellula.</title>
        <authorList>
            <person name="Wegner C.E."/>
            <person name="Richter-Heitmann T."/>
            <person name="Klindworth A."/>
            <person name="Klockow C."/>
            <person name="Richter M."/>
            <person name="Achstetter T."/>
            <person name="Glockner F.O."/>
            <person name="Harder J."/>
        </authorList>
    </citation>
    <scope>NUCLEOTIDE SEQUENCE [LARGE SCALE GENOMIC DNA]</scope>
    <source>
        <strain evidence="1 2">SM1</strain>
    </source>
</reference>
<proteinExistence type="predicted"/>
<evidence type="ECO:0000313" key="1">
    <source>
        <dbReference type="EMBL" id="EMI19951.1"/>
    </source>
</evidence>